<comment type="caution">
    <text evidence="2">The sequence shown here is derived from an EMBL/GenBank/DDBJ whole genome shotgun (WGS) entry which is preliminary data.</text>
</comment>
<gene>
    <name evidence="2" type="ORF">F4557_004562</name>
    <name evidence="1" type="ORF">GCM10009546_17390</name>
</gene>
<sequence length="162" mass="17104">MSAGVQSKSPSQSAVVARARAAWKVGRVLAGLNYIDPPVVLSAHLPPVHHRTETLLDSLAQAQTGVNDADPDRVASQRMLGEVLARAGSGGASGEPAAHRELRHRSADPQYGQFDGHGTPNSPGAAIIAENPRARSSCNYLPFSGTPEKDGPGRRHFTLCRL</sequence>
<reference evidence="1" key="3">
    <citation type="submission" date="2023-12" db="EMBL/GenBank/DDBJ databases">
        <authorList>
            <person name="Sun Q."/>
            <person name="Inoue M."/>
        </authorList>
    </citation>
    <scope>NUCLEOTIDE SEQUENCE</scope>
    <source>
        <strain evidence="1">JCM 10667</strain>
    </source>
</reference>
<protein>
    <submittedName>
        <fullName evidence="2">Uncharacterized protein</fullName>
    </submittedName>
</protein>
<evidence type="ECO:0000313" key="4">
    <source>
        <dbReference type="Proteomes" id="UP001501427"/>
    </source>
</evidence>
<dbReference type="AlphaFoldDB" id="A0A7W7IFR4"/>
<dbReference type="EMBL" id="JACHMV010000001">
    <property type="protein sequence ID" value="MBB4776144.1"/>
    <property type="molecule type" value="Genomic_DNA"/>
</dbReference>
<reference evidence="1 4" key="1">
    <citation type="journal article" date="2019" name="Int. J. Syst. Evol. Microbiol.">
        <title>The Global Catalogue of Microorganisms (GCM) 10K type strain sequencing project: providing services to taxonomists for standard genome sequencing and annotation.</title>
        <authorList>
            <consortium name="The Broad Institute Genomics Platform"/>
            <consortium name="The Broad Institute Genome Sequencing Center for Infectious Disease"/>
            <person name="Wu L."/>
            <person name="Ma J."/>
        </authorList>
    </citation>
    <scope>NUCLEOTIDE SEQUENCE [LARGE SCALE GENOMIC DNA]</scope>
    <source>
        <strain evidence="1 4">JCM 10667</strain>
    </source>
</reference>
<reference evidence="2 3" key="2">
    <citation type="submission" date="2020-08" db="EMBL/GenBank/DDBJ databases">
        <title>Sequencing the genomes of 1000 actinobacteria strains.</title>
        <authorList>
            <person name="Klenk H.-P."/>
        </authorList>
    </citation>
    <scope>NUCLEOTIDE SEQUENCE [LARGE SCALE GENOMIC DNA]</scope>
    <source>
        <strain evidence="2 3">DSM 44772</strain>
    </source>
</reference>
<accession>A0A7W7IFR4</accession>
<organism evidence="2 3">
    <name type="scientific">Actinomadura livida</name>
    <dbReference type="NCBI Taxonomy" id="79909"/>
    <lineage>
        <taxon>Bacteria</taxon>
        <taxon>Bacillati</taxon>
        <taxon>Actinomycetota</taxon>
        <taxon>Actinomycetes</taxon>
        <taxon>Streptosporangiales</taxon>
        <taxon>Thermomonosporaceae</taxon>
        <taxon>Actinomadura</taxon>
    </lineage>
</organism>
<dbReference type="Proteomes" id="UP001501427">
    <property type="component" value="Unassembled WGS sequence"/>
</dbReference>
<dbReference type="RefSeq" id="WP_184885883.1">
    <property type="nucleotide sequence ID" value="NZ_BAAAHD010000016.1"/>
</dbReference>
<evidence type="ECO:0000313" key="1">
    <source>
        <dbReference type="EMBL" id="GAA0555852.1"/>
    </source>
</evidence>
<evidence type="ECO:0000313" key="3">
    <source>
        <dbReference type="Proteomes" id="UP000549343"/>
    </source>
</evidence>
<dbReference type="EMBL" id="BAAAHD010000016">
    <property type="protein sequence ID" value="GAA0555852.1"/>
    <property type="molecule type" value="Genomic_DNA"/>
</dbReference>
<dbReference type="Proteomes" id="UP000549343">
    <property type="component" value="Unassembled WGS sequence"/>
</dbReference>
<evidence type="ECO:0000313" key="2">
    <source>
        <dbReference type="EMBL" id="MBB4776144.1"/>
    </source>
</evidence>
<name>A0A7W7IFR4_9ACTN</name>
<proteinExistence type="predicted"/>
<keyword evidence="4" id="KW-1185">Reference proteome</keyword>